<evidence type="ECO:0000256" key="1">
    <source>
        <dbReference type="SAM" id="MobiDB-lite"/>
    </source>
</evidence>
<feature type="domain" description="Integrator complex subunit 7 N-terminal" evidence="2">
    <location>
        <begin position="110"/>
        <end position="324"/>
    </location>
</feature>
<evidence type="ECO:0000259" key="2">
    <source>
        <dbReference type="Pfam" id="PF24436"/>
    </source>
</evidence>
<dbReference type="STRING" id="461836.A0A0L0DT22"/>
<evidence type="ECO:0000313" key="4">
    <source>
        <dbReference type="Proteomes" id="UP000054408"/>
    </source>
</evidence>
<feature type="compositionally biased region" description="Gly residues" evidence="1">
    <location>
        <begin position="37"/>
        <end position="57"/>
    </location>
</feature>
<dbReference type="PANTHER" id="PTHR13322">
    <property type="entry name" value="C1ORF73 PROTEIN"/>
    <property type="match status" value="1"/>
</dbReference>
<dbReference type="RefSeq" id="XP_013753586.1">
    <property type="nucleotide sequence ID" value="XM_013898132.1"/>
</dbReference>
<dbReference type="GO" id="GO:0032039">
    <property type="term" value="C:integrator complex"/>
    <property type="evidence" value="ECO:0007669"/>
    <property type="project" value="InterPro"/>
</dbReference>
<gene>
    <name evidence="3" type="ORF">AMSG_10427</name>
</gene>
<dbReference type="InterPro" id="IPR056516">
    <property type="entry name" value="INTS7_N"/>
</dbReference>
<dbReference type="eggNOG" id="KOG1988">
    <property type="taxonomic scope" value="Eukaryota"/>
</dbReference>
<reference evidence="3 4" key="1">
    <citation type="submission" date="2010-05" db="EMBL/GenBank/DDBJ databases">
        <title>The Genome Sequence of Thecamonas trahens ATCC 50062.</title>
        <authorList>
            <consortium name="The Broad Institute Genome Sequencing Platform"/>
            <person name="Russ C."/>
            <person name="Cuomo C."/>
            <person name="Shea T."/>
            <person name="Young S.K."/>
            <person name="Zeng Q."/>
            <person name="Koehrsen M."/>
            <person name="Haas B."/>
            <person name="Borodovsky M."/>
            <person name="Guigo R."/>
            <person name="Alvarado L."/>
            <person name="Berlin A."/>
            <person name="Bochicchio J."/>
            <person name="Borenstein D."/>
            <person name="Chapman S."/>
            <person name="Chen Z."/>
            <person name="Freedman E."/>
            <person name="Gellesch M."/>
            <person name="Goldberg J."/>
            <person name="Griggs A."/>
            <person name="Gujja S."/>
            <person name="Heilman E."/>
            <person name="Heiman D."/>
            <person name="Hepburn T."/>
            <person name="Howarth C."/>
            <person name="Jen D."/>
            <person name="Larson L."/>
            <person name="Mehta T."/>
            <person name="Park D."/>
            <person name="Pearson M."/>
            <person name="Roberts A."/>
            <person name="Saif S."/>
            <person name="Shenoy N."/>
            <person name="Sisk P."/>
            <person name="Stolte C."/>
            <person name="Sykes S."/>
            <person name="Thomson T."/>
            <person name="Walk T."/>
            <person name="White J."/>
            <person name="Yandava C."/>
            <person name="Burger G."/>
            <person name="Gray M.W."/>
            <person name="Holland P.W.H."/>
            <person name="King N."/>
            <person name="Lang F.B.F."/>
            <person name="Roger A.J."/>
            <person name="Ruiz-Trillo I."/>
            <person name="Lander E."/>
            <person name="Nusbaum C."/>
        </authorList>
    </citation>
    <scope>NUCLEOTIDE SEQUENCE [LARGE SCALE GENOMIC DNA]</scope>
    <source>
        <strain evidence="3 4">ATCC 50062</strain>
    </source>
</reference>
<dbReference type="GeneID" id="25568650"/>
<dbReference type="EMBL" id="GL349491">
    <property type="protein sequence ID" value="KNC54573.1"/>
    <property type="molecule type" value="Genomic_DNA"/>
</dbReference>
<dbReference type="InterPro" id="IPR033060">
    <property type="entry name" value="INTS7"/>
</dbReference>
<sequence length="849" mass="85374">MASGLRIATDGSLGSGGGGVSLVSPRGMVLTPRVSAGAGGEGGGGGGVSGAGGGGSGGGRLWSHGDDALASGMSLFHLLRSATRPDEAVIRLTAALEQAANGTDAHVVGTGEQAEILLFMAHSVASARAPATVGLALSKLASIFRVDSNRLRALIVHALPLAAPHVVKLAAPGRVVDPVLFVTVSNDPLARALALQALALLAPVVADRVDVRHAVLAGLVSPAHREAAAAGAAAKAIAPHSPHFAAALLAHAAEQMAPGTVCSTDTLLRVLDLLPAINAGDASLFDKVAGLALGVLDSAPAPPVMVPAVAVLAELATSSAAAAAALVGDSHFHASLSGALAELVENSPAKAVRLAAVAAARRMASRPLLAAHHIDAGRVISWLDAPELAPGAAALLRAVVRQPAQLAHPPAQLLAALLQRFTESKATPLLAPLLVDLACREDHSAAPELYTAVEDAVLAAVLGETDDAPEIYACLARLATSRDAPHTFVAAAVEAAARKVEAAVVGRKSEQLTSPLRALTAMLKSGAAEAAAVSAMVDSLRAVADAIRGWIEAESAGEAEWTKPGDMVRCVALCFCSSPGEERVLSALESSPDAFEEKWMPLLLSSEACGSGWALYQLGERAARGGHFESAVTLWACVASGVASPWSYWLDAAVRMVSGAEALANGSKAASAGANSAVVARLGEAEAALAAARLAVCALQTAHGERGIGVFQGAWLSAVSDMCAGLSGVAQVGAGLQSAPALFRARLAASVGVGAVRLAELSDAALDMRQGDVAAMEAVRCGAAQVEAALTAPRLDGDELARAMAQCLASLAVVPSRVFVLSAPPAPSLFISEASRGDDGVAVPCPLDR</sequence>
<name>A0A0L0DT22_THETB</name>
<dbReference type="GO" id="GO:0034472">
    <property type="term" value="P:snRNA 3'-end processing"/>
    <property type="evidence" value="ECO:0007669"/>
    <property type="project" value="TreeGrafter"/>
</dbReference>
<dbReference type="Pfam" id="PF24436">
    <property type="entry name" value="INTS7_N"/>
    <property type="match status" value="1"/>
</dbReference>
<dbReference type="PANTHER" id="PTHR13322:SF2">
    <property type="entry name" value="INTEGRATOR COMPLEX SUBUNIT 7"/>
    <property type="match status" value="1"/>
</dbReference>
<accession>A0A0L0DT22</accession>
<feature type="region of interest" description="Disordered" evidence="1">
    <location>
        <begin position="33"/>
        <end position="57"/>
    </location>
</feature>
<keyword evidence="4" id="KW-1185">Reference proteome</keyword>
<proteinExistence type="predicted"/>
<dbReference type="Proteomes" id="UP000054408">
    <property type="component" value="Unassembled WGS sequence"/>
</dbReference>
<dbReference type="AlphaFoldDB" id="A0A0L0DT22"/>
<organism evidence="3 4">
    <name type="scientific">Thecamonas trahens ATCC 50062</name>
    <dbReference type="NCBI Taxonomy" id="461836"/>
    <lineage>
        <taxon>Eukaryota</taxon>
        <taxon>Apusozoa</taxon>
        <taxon>Apusomonadida</taxon>
        <taxon>Apusomonadidae</taxon>
        <taxon>Thecamonas</taxon>
    </lineage>
</organism>
<evidence type="ECO:0000313" key="3">
    <source>
        <dbReference type="EMBL" id="KNC54573.1"/>
    </source>
</evidence>
<protein>
    <recommendedName>
        <fullName evidence="2">Integrator complex subunit 7 N-terminal domain-containing protein</fullName>
    </recommendedName>
</protein>